<dbReference type="InterPro" id="IPR011990">
    <property type="entry name" value="TPR-like_helical_dom_sf"/>
</dbReference>
<feature type="domain" description="LapB rubredoxin metal binding" evidence="3">
    <location>
        <begin position="355"/>
        <end position="380"/>
    </location>
</feature>
<evidence type="ECO:0000259" key="3">
    <source>
        <dbReference type="Pfam" id="PF18073"/>
    </source>
</evidence>
<reference evidence="4 5" key="1">
    <citation type="submission" date="2018-07" db="EMBL/GenBank/DDBJ databases">
        <title>Marsedoiliclastica nanhaica gen. nov. sp. nov., a novel marine hydrocarbonoclastic bacterium isolated from an in-situ enriched hydrocarbon-degrading consortium in deep-sea sediment.</title>
        <authorList>
            <person name="Dong C."/>
            <person name="Ma T."/>
            <person name="Liu R."/>
            <person name="Shao Z."/>
        </authorList>
    </citation>
    <scope>NUCLEOTIDE SEQUENCE [LARGE SCALE GENOMIC DNA]</scope>
    <source>
        <strain evidence="5">soil36-7</strain>
    </source>
</reference>
<dbReference type="GO" id="GO:0009898">
    <property type="term" value="C:cytoplasmic side of plasma membrane"/>
    <property type="evidence" value="ECO:0007669"/>
    <property type="project" value="UniProtKB-UniRule"/>
</dbReference>
<dbReference type="SUPFAM" id="SSF81901">
    <property type="entry name" value="HCP-like"/>
    <property type="match status" value="1"/>
</dbReference>
<comment type="subcellular location">
    <subcellularLocation>
        <location evidence="2">Cell inner membrane</location>
        <topology evidence="2">Single-pass membrane protein</topology>
        <orientation evidence="2">Cytoplasmic side</orientation>
    </subcellularLocation>
</comment>
<dbReference type="Gene3D" id="1.25.40.10">
    <property type="entry name" value="Tetratricopeptide repeat domain"/>
    <property type="match status" value="2"/>
</dbReference>
<dbReference type="RefSeq" id="WP_136548330.1">
    <property type="nucleotide sequence ID" value="NZ_CP031093.1"/>
</dbReference>
<comment type="similarity">
    <text evidence="2">Belongs to the LapB family.</text>
</comment>
<feature type="topological domain" description="Cytoplasmic" evidence="2">
    <location>
        <begin position="22"/>
        <end position="389"/>
    </location>
</feature>
<keyword evidence="2" id="KW-1133">Transmembrane helix</keyword>
<proteinExistence type="inferred from homology"/>
<keyword evidence="2" id="KW-0997">Cell inner membrane</keyword>
<dbReference type="GO" id="GO:0005506">
    <property type="term" value="F:iron ion binding"/>
    <property type="evidence" value="ECO:0007669"/>
    <property type="project" value="UniProtKB-UniRule"/>
</dbReference>
<dbReference type="AlphaFoldDB" id="A0A4P7XFJ2"/>
<gene>
    <name evidence="2" type="primary">lapB</name>
    <name evidence="4" type="ORF">soil367_07300</name>
</gene>
<keyword evidence="1 2" id="KW-0479">Metal-binding</keyword>
<feature type="binding site" evidence="2">
    <location>
        <position position="374"/>
    </location>
    <ligand>
        <name>Fe cation</name>
        <dbReference type="ChEBI" id="CHEBI:24875"/>
    </ligand>
</feature>
<dbReference type="OrthoDB" id="507476at2"/>
<keyword evidence="2" id="KW-0802">TPR repeat</keyword>
<dbReference type="InterPro" id="IPR030865">
    <property type="entry name" value="LapB"/>
</dbReference>
<feature type="binding site" evidence="2">
    <location>
        <position position="371"/>
    </location>
    <ligand>
        <name>Fe cation</name>
        <dbReference type="ChEBI" id="CHEBI:24875"/>
    </ligand>
</feature>
<protein>
    <recommendedName>
        <fullName evidence="2">Lipopolysaccharide assembly protein B</fullName>
    </recommendedName>
</protein>
<name>A0A4P7XFJ2_9ALTE</name>
<dbReference type="InterPro" id="IPR041166">
    <property type="entry name" value="Rubredoxin_2"/>
</dbReference>
<keyword evidence="2" id="KW-0472">Membrane</keyword>
<feature type="binding site" evidence="2">
    <location>
        <position position="360"/>
    </location>
    <ligand>
        <name>Fe cation</name>
        <dbReference type="ChEBI" id="CHEBI:24875"/>
    </ligand>
</feature>
<evidence type="ECO:0000256" key="2">
    <source>
        <dbReference type="HAMAP-Rule" id="MF_00994"/>
    </source>
</evidence>
<accession>A0A4P7XFJ2</accession>
<dbReference type="NCBIfam" id="NF008757">
    <property type="entry name" value="PRK11788.1-5"/>
    <property type="match status" value="1"/>
</dbReference>
<feature type="binding site" evidence="2">
    <location>
        <position position="357"/>
    </location>
    <ligand>
        <name>Fe cation</name>
        <dbReference type="ChEBI" id="CHEBI:24875"/>
    </ligand>
</feature>
<dbReference type="Pfam" id="PF18073">
    <property type="entry name" value="Zn_ribbon_LapB"/>
    <property type="match status" value="1"/>
</dbReference>
<dbReference type="EMBL" id="CP031093">
    <property type="protein sequence ID" value="QCF25739.1"/>
    <property type="molecule type" value="Genomic_DNA"/>
</dbReference>
<keyword evidence="2" id="KW-0812">Transmembrane</keyword>
<dbReference type="GO" id="GO:0008653">
    <property type="term" value="P:lipopolysaccharide metabolic process"/>
    <property type="evidence" value="ECO:0007669"/>
    <property type="project" value="InterPro"/>
</dbReference>
<dbReference type="Proteomes" id="UP000298049">
    <property type="component" value="Chromosome"/>
</dbReference>
<dbReference type="GO" id="GO:0046890">
    <property type="term" value="P:regulation of lipid biosynthetic process"/>
    <property type="evidence" value="ECO:0007669"/>
    <property type="project" value="UniProtKB-UniRule"/>
</dbReference>
<dbReference type="HAMAP" id="MF_00994">
    <property type="entry name" value="LPS_assembly_LapB"/>
    <property type="match status" value="1"/>
</dbReference>
<comment type="function">
    <text evidence="2">Modulates cellular lipopolysaccharide (LPS) levels by regulating LpxC, which is involved in lipid A biosynthesis. May act by modulating the proteolytic activity of FtsH towards LpxC. May also coordinate assembly of proteins involved in LPS synthesis at the plasma membrane.</text>
</comment>
<keyword evidence="2" id="KW-0677">Repeat</keyword>
<organism evidence="4 5">
    <name type="scientific">Hydrocarboniclastica marina</name>
    <dbReference type="NCBI Taxonomy" id="2259620"/>
    <lineage>
        <taxon>Bacteria</taxon>
        <taxon>Pseudomonadati</taxon>
        <taxon>Pseudomonadota</taxon>
        <taxon>Gammaproteobacteria</taxon>
        <taxon>Alteromonadales</taxon>
        <taxon>Alteromonadaceae</taxon>
        <taxon>Hydrocarboniclastica</taxon>
    </lineage>
</organism>
<evidence type="ECO:0000313" key="4">
    <source>
        <dbReference type="EMBL" id="QCF25739.1"/>
    </source>
</evidence>
<keyword evidence="2" id="KW-1003">Cell membrane</keyword>
<dbReference type="KEGG" id="hmi:soil367_07300"/>
<sequence>MELVFQWLALALAVAVGWVMGRWGVGNSRRAGRIADEATVRERLQFLFTNYSDEAIDAFVGSLAVSRDTVNLHLSVGAHFRNKGEVDRAILIHQNLLARPELPPRYSSEVTFELAVDYRAAGLHDRAEALLLQVVACRHYGPKAARQLIDLYQQERDWEKARQTAIDLMQIENSPKLGKQLAYILCELAEQAAVLDDRFAARQHLREALMRDHTCVRASLQLAALQHREQQYREARASLVRVFEQNPNFAPEAVERLLEYGREENNQASLARQLRKLYSQAPGTSLLLALVDCVEKAEGRPAAIALLRAELEKRPSLKGLLRLIHLAGRDERAPGDDSRLISHIGELLLHNKPVYRCIKCGFGGQHLHWLCPSCKTWETVLPIQGVEGE</sequence>
<evidence type="ECO:0000256" key="1">
    <source>
        <dbReference type="ARBA" id="ARBA00022723"/>
    </source>
</evidence>
<keyword evidence="5" id="KW-1185">Reference proteome</keyword>
<keyword evidence="2" id="KW-0408">Iron</keyword>
<evidence type="ECO:0000313" key="5">
    <source>
        <dbReference type="Proteomes" id="UP000298049"/>
    </source>
</evidence>